<evidence type="ECO:0000313" key="3">
    <source>
        <dbReference type="EMBL" id="NUB92353.1"/>
    </source>
</evidence>
<gene>
    <name evidence="3" type="ORF">HT576_15145</name>
</gene>
<proteinExistence type="predicted"/>
<feature type="domain" description="Winged helix-turn-helix transcription repressor HrcA DNA-binding" evidence="2">
    <location>
        <begin position="6"/>
        <end position="80"/>
    </location>
</feature>
<dbReference type="RefSeq" id="WP_174702469.1">
    <property type="nucleotide sequence ID" value="NZ_JABURA010000001.1"/>
</dbReference>
<dbReference type="PANTHER" id="PTHR33221:SF15">
    <property type="entry name" value="HTH-TYPE TRANSCRIPTIONAL REGULATOR YWGB-RELATED"/>
    <property type="match status" value="1"/>
</dbReference>
<dbReference type="Proteomes" id="UP000728647">
    <property type="component" value="Unassembled WGS sequence"/>
</dbReference>
<dbReference type="PANTHER" id="PTHR33221">
    <property type="entry name" value="WINGED HELIX-TURN-HELIX TRANSCRIPTIONAL REGULATOR, RRF2 FAMILY"/>
    <property type="match status" value="1"/>
</dbReference>
<dbReference type="Pfam" id="PF03444">
    <property type="entry name" value="WHD_HrcA"/>
    <property type="match status" value="1"/>
</dbReference>
<sequence length="194" mass="21112">MAEITLTTAQRRAVTALVNEYQSDESPVRAKTIAAELGLETESVRRQMGHLRELNLVEGVRGPKGGYRPTDIAYSVLGRQPDEDPEPSVLARDFDRVNAVVDEVRFTNVHHPDLCRAHLQFQQSLQEFDEGDTIAVGISPGTELLLAGVIDAIQPTDNVLIVDVARLETPGADANENGRNRSASPVDESTAADD</sequence>
<dbReference type="SUPFAM" id="SSF46785">
    <property type="entry name" value="Winged helix' DNA-binding domain"/>
    <property type="match status" value="1"/>
</dbReference>
<dbReference type="OrthoDB" id="64432at2157"/>
<dbReference type="EMBL" id="JABURA010000001">
    <property type="protein sequence ID" value="NUB92353.1"/>
    <property type="molecule type" value="Genomic_DNA"/>
</dbReference>
<organism evidence="3 4">
    <name type="scientific">Haloterrigena gelatinilytica</name>
    <dbReference type="NCBI Taxonomy" id="2741724"/>
    <lineage>
        <taxon>Archaea</taxon>
        <taxon>Methanobacteriati</taxon>
        <taxon>Methanobacteriota</taxon>
        <taxon>Stenosarchaea group</taxon>
        <taxon>Halobacteria</taxon>
        <taxon>Halobacteriales</taxon>
        <taxon>Natrialbaceae</taxon>
        <taxon>Haloterrigena</taxon>
    </lineage>
</organism>
<evidence type="ECO:0000313" key="4">
    <source>
        <dbReference type="Proteomes" id="UP000728647"/>
    </source>
</evidence>
<evidence type="ECO:0000256" key="1">
    <source>
        <dbReference type="SAM" id="MobiDB-lite"/>
    </source>
</evidence>
<name>A0A8J8KFH5_9EURY</name>
<dbReference type="GO" id="GO:0003700">
    <property type="term" value="F:DNA-binding transcription factor activity"/>
    <property type="evidence" value="ECO:0007669"/>
    <property type="project" value="TreeGrafter"/>
</dbReference>
<protein>
    <submittedName>
        <fullName evidence="3">Rrf2 family transcriptional regulator</fullName>
    </submittedName>
</protein>
<dbReference type="Gene3D" id="1.10.10.10">
    <property type="entry name" value="Winged helix-like DNA-binding domain superfamily/Winged helix DNA-binding domain"/>
    <property type="match status" value="1"/>
</dbReference>
<reference evidence="3" key="1">
    <citation type="submission" date="2020-06" db="EMBL/GenBank/DDBJ databases">
        <title>Haloterrigena sp. nov., an extremely halophilic archaeon isolated from a saline sediment.</title>
        <authorList>
            <person name="Liu B.-B."/>
        </authorList>
    </citation>
    <scope>NUCLEOTIDE SEQUENCE</scope>
    <source>
        <strain evidence="3">SYSU A121-1</strain>
    </source>
</reference>
<dbReference type="InterPro" id="IPR005104">
    <property type="entry name" value="WHTH_HrcA_DNA-bd"/>
</dbReference>
<dbReference type="AlphaFoldDB" id="A0A8J8KFH5"/>
<evidence type="ECO:0000259" key="2">
    <source>
        <dbReference type="Pfam" id="PF03444"/>
    </source>
</evidence>
<dbReference type="InterPro" id="IPR000944">
    <property type="entry name" value="Tscrpt_reg_Rrf2"/>
</dbReference>
<dbReference type="InterPro" id="IPR036390">
    <property type="entry name" value="WH_DNA-bd_sf"/>
</dbReference>
<feature type="region of interest" description="Disordered" evidence="1">
    <location>
        <begin position="170"/>
        <end position="194"/>
    </location>
</feature>
<dbReference type="GO" id="GO:0005829">
    <property type="term" value="C:cytosol"/>
    <property type="evidence" value="ECO:0007669"/>
    <property type="project" value="TreeGrafter"/>
</dbReference>
<comment type="caution">
    <text evidence="3">The sequence shown here is derived from an EMBL/GenBank/DDBJ whole genome shotgun (WGS) entry which is preliminary data.</text>
</comment>
<accession>A0A8J8KFH5</accession>
<dbReference type="InterPro" id="IPR036388">
    <property type="entry name" value="WH-like_DNA-bd_sf"/>
</dbReference>
<dbReference type="GO" id="GO:0003677">
    <property type="term" value="F:DNA binding"/>
    <property type="evidence" value="ECO:0007669"/>
    <property type="project" value="InterPro"/>
</dbReference>